<dbReference type="RefSeq" id="WP_144196710.1">
    <property type="nucleotide sequence ID" value="NZ_VCIZ01000002.1"/>
</dbReference>
<proteinExistence type="predicted"/>
<dbReference type="EMBL" id="VCIZ01000002">
    <property type="protein sequence ID" value="TSP14017.1"/>
    <property type="molecule type" value="Genomic_DNA"/>
</dbReference>
<gene>
    <name evidence="2" type="ORF">FGG12_05980</name>
</gene>
<dbReference type="SUPFAM" id="SSF52540">
    <property type="entry name" value="P-loop containing nucleoside triphosphate hydrolases"/>
    <property type="match status" value="1"/>
</dbReference>
<sequence length="215" mass="23469">MLIGLAGSHRTGKTTLAKAFAEKQGGAFLETSVSAIFRDLGYDPAAVFDFATRLHIQEEVLTRIEKLYASAPFGSLVVCDRSPVDMAAYTTAEAVGDSVPASLQERYRAYIERCFEVTNRRFSAIVVVQPGIPVVHEAGKAVSNPAYMEHMNTLCLGLLNDERLKSAHFFVPRSIVSLDDRLEALEGAIGRLREMAGQMLGRQTVTGVAPSRLIH</sequence>
<name>A0ABY3ESU4_9BURK</name>
<keyword evidence="3" id="KW-1185">Reference proteome</keyword>
<feature type="domain" description="NadR/Ttd14 AAA" evidence="1">
    <location>
        <begin position="5"/>
        <end position="154"/>
    </location>
</feature>
<dbReference type="InterPro" id="IPR027417">
    <property type="entry name" value="P-loop_NTPase"/>
</dbReference>
<dbReference type="Gene3D" id="3.40.50.300">
    <property type="entry name" value="P-loop containing nucleotide triphosphate hydrolases"/>
    <property type="match status" value="1"/>
</dbReference>
<evidence type="ECO:0000313" key="2">
    <source>
        <dbReference type="EMBL" id="TSP14017.1"/>
    </source>
</evidence>
<organism evidence="2 3">
    <name type="scientific">Cupriavidus campinensis</name>
    <dbReference type="NCBI Taxonomy" id="151783"/>
    <lineage>
        <taxon>Bacteria</taxon>
        <taxon>Pseudomonadati</taxon>
        <taxon>Pseudomonadota</taxon>
        <taxon>Betaproteobacteria</taxon>
        <taxon>Burkholderiales</taxon>
        <taxon>Burkholderiaceae</taxon>
        <taxon>Cupriavidus</taxon>
    </lineage>
</organism>
<dbReference type="Proteomes" id="UP000318943">
    <property type="component" value="Unassembled WGS sequence"/>
</dbReference>
<reference evidence="2 3" key="1">
    <citation type="submission" date="2019-05" db="EMBL/GenBank/DDBJ databases">
        <title>Whole genome sequence analysis of Cupriavidus campinensis S14E4C strain.</title>
        <authorList>
            <person name="Abbaszade G."/>
            <person name="Szabo A."/>
            <person name="Toumi M."/>
            <person name="Toth E."/>
        </authorList>
    </citation>
    <scope>NUCLEOTIDE SEQUENCE [LARGE SCALE GENOMIC DNA]</scope>
    <source>
        <strain evidence="2 3">S14E4C</strain>
    </source>
</reference>
<evidence type="ECO:0000313" key="3">
    <source>
        <dbReference type="Proteomes" id="UP000318943"/>
    </source>
</evidence>
<dbReference type="Pfam" id="PF13521">
    <property type="entry name" value="AAA_28"/>
    <property type="match status" value="1"/>
</dbReference>
<protein>
    <submittedName>
        <fullName evidence="2">AAA family ATPase</fullName>
    </submittedName>
</protein>
<comment type="caution">
    <text evidence="2">The sequence shown here is derived from an EMBL/GenBank/DDBJ whole genome shotgun (WGS) entry which is preliminary data.</text>
</comment>
<accession>A0ABY3ESU4</accession>
<evidence type="ECO:0000259" key="1">
    <source>
        <dbReference type="Pfam" id="PF13521"/>
    </source>
</evidence>
<dbReference type="InterPro" id="IPR038727">
    <property type="entry name" value="NadR/Ttd14_AAA_dom"/>
</dbReference>